<evidence type="ECO:0000313" key="3">
    <source>
        <dbReference type="Proteomes" id="UP000631300"/>
    </source>
</evidence>
<dbReference type="SUPFAM" id="SSF54637">
    <property type="entry name" value="Thioesterase/thiol ester dehydrase-isomerase"/>
    <property type="match status" value="2"/>
</dbReference>
<dbReference type="Pfam" id="PF01575">
    <property type="entry name" value="MaoC_dehydratas"/>
    <property type="match status" value="1"/>
</dbReference>
<evidence type="ECO:0000259" key="1">
    <source>
        <dbReference type="Pfam" id="PF01575"/>
    </source>
</evidence>
<feature type="domain" description="MaoC-like" evidence="1">
    <location>
        <begin position="182"/>
        <end position="260"/>
    </location>
</feature>
<dbReference type="AlphaFoldDB" id="A0A918MXX8"/>
<dbReference type="GO" id="GO:0005835">
    <property type="term" value="C:fatty acid synthase complex"/>
    <property type="evidence" value="ECO:0007669"/>
    <property type="project" value="InterPro"/>
</dbReference>
<protein>
    <recommendedName>
        <fullName evidence="1">MaoC-like domain-containing protein</fullName>
    </recommendedName>
</protein>
<dbReference type="GO" id="GO:0004312">
    <property type="term" value="F:fatty acid synthase activity"/>
    <property type="evidence" value="ECO:0007669"/>
    <property type="project" value="InterPro"/>
</dbReference>
<dbReference type="Proteomes" id="UP000631300">
    <property type="component" value="Unassembled WGS sequence"/>
</dbReference>
<reference evidence="2" key="2">
    <citation type="submission" date="2020-09" db="EMBL/GenBank/DDBJ databases">
        <authorList>
            <person name="Sun Q."/>
            <person name="Kim S."/>
        </authorList>
    </citation>
    <scope>NUCLEOTIDE SEQUENCE</scope>
    <source>
        <strain evidence="2">KCTC 22164</strain>
    </source>
</reference>
<proteinExistence type="predicted"/>
<sequence length="285" mass="31500">MLSLYSQALFKRANLPALTQFRPPSLPQRIYSQSVAPRQEHYRRYCDVVGWHDSDQVHPCYLQVLALRLQLKCLLDKKSPFAAMGLIHIENAIEVHRTPDLAQPIDLRVRFKSVKQHRHGWLLTLEVQAFQDEKCIHEATSGYLARVHAAHVGLRQPENGGQHPLPAGDVAGELDADAGIGRRYARVAGDINPIHLSAVSARLFGFKSALAHGMWSLAAAASNIVDEQHNHSAKGVIEALSCSFHKPLLLPGSAEVRMDKATTPYGFTVARDDTLFISGKIGLTD</sequence>
<keyword evidence="3" id="KW-1185">Reference proteome</keyword>
<accession>A0A918MXX8</accession>
<dbReference type="InterPro" id="IPR002539">
    <property type="entry name" value="MaoC-like_dom"/>
</dbReference>
<comment type="caution">
    <text evidence="2">The sequence shown here is derived from an EMBL/GenBank/DDBJ whole genome shotgun (WGS) entry which is preliminary data.</text>
</comment>
<dbReference type="InterPro" id="IPR029069">
    <property type="entry name" value="HotDog_dom_sf"/>
</dbReference>
<dbReference type="InterPro" id="IPR003965">
    <property type="entry name" value="Fatty_acid_synthase"/>
</dbReference>
<dbReference type="PANTHER" id="PTHR43841:SF3">
    <property type="entry name" value="(3R)-HYDROXYACYL-ACP DEHYDRATASE SUBUNIT HADB"/>
    <property type="match status" value="1"/>
</dbReference>
<dbReference type="PANTHER" id="PTHR43841">
    <property type="entry name" value="3-HYDROXYACYL-THIOESTER DEHYDRATASE HTDX-RELATED"/>
    <property type="match status" value="1"/>
</dbReference>
<dbReference type="GO" id="GO:0006633">
    <property type="term" value="P:fatty acid biosynthetic process"/>
    <property type="evidence" value="ECO:0007669"/>
    <property type="project" value="InterPro"/>
</dbReference>
<evidence type="ECO:0000313" key="2">
    <source>
        <dbReference type="EMBL" id="GGW86024.1"/>
    </source>
</evidence>
<dbReference type="RefSeq" id="WP_189405953.1">
    <property type="nucleotide sequence ID" value="NZ_BMXP01000004.1"/>
</dbReference>
<reference evidence="2" key="1">
    <citation type="journal article" date="2014" name="Int. J. Syst. Evol. Microbiol.">
        <title>Complete genome sequence of Corynebacterium casei LMG S-19264T (=DSM 44701T), isolated from a smear-ripened cheese.</title>
        <authorList>
            <consortium name="US DOE Joint Genome Institute (JGI-PGF)"/>
            <person name="Walter F."/>
            <person name="Albersmeier A."/>
            <person name="Kalinowski J."/>
            <person name="Ruckert C."/>
        </authorList>
    </citation>
    <scope>NUCLEOTIDE SEQUENCE</scope>
    <source>
        <strain evidence="2">KCTC 22164</strain>
    </source>
</reference>
<organism evidence="2 3">
    <name type="scientific">Alteromonas halophila</name>
    <dbReference type="NCBI Taxonomy" id="516698"/>
    <lineage>
        <taxon>Bacteria</taxon>
        <taxon>Pseudomonadati</taxon>
        <taxon>Pseudomonadota</taxon>
        <taxon>Gammaproteobacteria</taxon>
        <taxon>Alteromonadales</taxon>
        <taxon>Alteromonadaceae</taxon>
        <taxon>Alteromonas/Salinimonas group</taxon>
        <taxon>Alteromonas</taxon>
    </lineage>
</organism>
<name>A0A918MXX8_9ALTE</name>
<gene>
    <name evidence="2" type="ORF">GCM10007391_19570</name>
</gene>
<dbReference type="PRINTS" id="PR01483">
    <property type="entry name" value="FASYNTHASE"/>
</dbReference>
<dbReference type="Gene3D" id="3.10.129.10">
    <property type="entry name" value="Hotdog Thioesterase"/>
    <property type="match status" value="1"/>
</dbReference>
<dbReference type="EMBL" id="BMXP01000004">
    <property type="protein sequence ID" value="GGW86024.1"/>
    <property type="molecule type" value="Genomic_DNA"/>
</dbReference>